<dbReference type="Proteomes" id="UP000075816">
    <property type="component" value="Unassembled WGS sequence"/>
</dbReference>
<comment type="caution">
    <text evidence="1">The sequence shown here is derived from an EMBL/GenBank/DDBJ whole genome shotgun (WGS) entry which is preliminary data.</text>
</comment>
<dbReference type="GeneID" id="75076570"/>
<protein>
    <submittedName>
        <fullName evidence="1">Uncharacterized protein</fullName>
    </submittedName>
</protein>
<evidence type="ECO:0000313" key="2">
    <source>
        <dbReference type="Proteomes" id="UP000075816"/>
    </source>
</evidence>
<dbReference type="AlphaFoldDB" id="A0A161QU26"/>
<evidence type="ECO:0000313" key="1">
    <source>
        <dbReference type="EMBL" id="KYL03919.1"/>
    </source>
</evidence>
<accession>A0A161QU26</accession>
<gene>
    <name evidence="1" type="ORF">A2J07_10970</name>
</gene>
<reference evidence="1 2" key="1">
    <citation type="submission" date="2016-03" db="EMBL/GenBank/DDBJ databases">
        <title>Comparative genomics of human isolates of Fusobacterium necrophorum.</title>
        <authorList>
            <person name="Jensen A."/>
            <person name="Bank S."/>
            <person name="Andersen P.S."/>
            <person name="Kristensen L.H."/>
            <person name="Prag J."/>
        </authorList>
    </citation>
    <scope>NUCLEOTIDE SEQUENCE [LARGE SCALE GENOMIC DNA]</scope>
    <source>
        <strain evidence="1 2">LS_1264</strain>
    </source>
</reference>
<name>A0A161QU26_9FUSO</name>
<sequence>MEQITILDTAKAILENPDEVLLSSSLNFEQHQANLKMLAHLGVVPIVENEFLFEKSRIRYFVENNGKTEEQIISEKSLKISEKANKIAIISLVIAIISIFISLKH</sequence>
<organism evidence="1 2">
    <name type="scientific">Fusobacterium necrophorum subsp. funduliforme</name>
    <dbReference type="NCBI Taxonomy" id="143387"/>
    <lineage>
        <taxon>Bacteria</taxon>
        <taxon>Fusobacteriati</taxon>
        <taxon>Fusobacteriota</taxon>
        <taxon>Fusobacteriia</taxon>
        <taxon>Fusobacteriales</taxon>
        <taxon>Fusobacteriaceae</taxon>
        <taxon>Fusobacterium</taxon>
    </lineage>
</organism>
<dbReference type="RefSeq" id="WP_009005976.1">
    <property type="nucleotide sequence ID" value="NZ_CAXOUU010000022.1"/>
</dbReference>
<proteinExistence type="predicted"/>
<dbReference type="EMBL" id="LVEA01000036">
    <property type="protein sequence ID" value="KYL03919.1"/>
    <property type="molecule type" value="Genomic_DNA"/>
</dbReference>